<reference evidence="1" key="2">
    <citation type="journal article" date="2015" name="Data Brief">
        <title>Shoot transcriptome of the giant reed, Arundo donax.</title>
        <authorList>
            <person name="Barrero R.A."/>
            <person name="Guerrero F.D."/>
            <person name="Moolhuijzen P."/>
            <person name="Goolsby J.A."/>
            <person name="Tidwell J."/>
            <person name="Bellgard S.E."/>
            <person name="Bellgard M.I."/>
        </authorList>
    </citation>
    <scope>NUCLEOTIDE SEQUENCE</scope>
    <source>
        <tissue evidence="1">Shoot tissue taken approximately 20 cm above the soil surface</tissue>
    </source>
</reference>
<organism evidence="1">
    <name type="scientific">Arundo donax</name>
    <name type="common">Giant reed</name>
    <name type="synonym">Donax arundinaceus</name>
    <dbReference type="NCBI Taxonomy" id="35708"/>
    <lineage>
        <taxon>Eukaryota</taxon>
        <taxon>Viridiplantae</taxon>
        <taxon>Streptophyta</taxon>
        <taxon>Embryophyta</taxon>
        <taxon>Tracheophyta</taxon>
        <taxon>Spermatophyta</taxon>
        <taxon>Magnoliopsida</taxon>
        <taxon>Liliopsida</taxon>
        <taxon>Poales</taxon>
        <taxon>Poaceae</taxon>
        <taxon>PACMAD clade</taxon>
        <taxon>Arundinoideae</taxon>
        <taxon>Arundineae</taxon>
        <taxon>Arundo</taxon>
    </lineage>
</organism>
<reference evidence="1" key="1">
    <citation type="submission" date="2014-09" db="EMBL/GenBank/DDBJ databases">
        <authorList>
            <person name="Magalhaes I.L.F."/>
            <person name="Oliveira U."/>
            <person name="Santos F.R."/>
            <person name="Vidigal T.H.D.A."/>
            <person name="Brescovit A.D."/>
            <person name="Santos A.J."/>
        </authorList>
    </citation>
    <scope>NUCLEOTIDE SEQUENCE</scope>
    <source>
        <tissue evidence="1">Shoot tissue taken approximately 20 cm above the soil surface</tissue>
    </source>
</reference>
<dbReference type="EMBL" id="GBRH01258097">
    <property type="protein sequence ID" value="JAD39798.1"/>
    <property type="molecule type" value="Transcribed_RNA"/>
</dbReference>
<evidence type="ECO:0000313" key="1">
    <source>
        <dbReference type="EMBL" id="JAD39798.1"/>
    </source>
</evidence>
<sequence>MSKRIQALLPRKTLEVCVHSFYICELKNLFKLDHPNLKSWFHPNHLQTLNLPQSSSASPNIEFDRVHLREEHTVLRHSKEHLALDLQAVLDQAKTISASSSTWTAVAASPHSEHGRGR</sequence>
<proteinExistence type="predicted"/>
<name>A0A0A8ZQ33_ARUDO</name>
<accession>A0A0A8ZQ33</accession>
<dbReference type="AlphaFoldDB" id="A0A0A8ZQ33"/>
<protein>
    <submittedName>
        <fullName evidence="1">Uncharacterized protein</fullName>
    </submittedName>
</protein>